<accession>A0A2N9GCT2</accession>
<dbReference type="EMBL" id="OIVN01002082">
    <property type="protein sequence ID" value="SPD00386.1"/>
    <property type="molecule type" value="Genomic_DNA"/>
</dbReference>
<reference evidence="2" key="1">
    <citation type="submission" date="2018-02" db="EMBL/GenBank/DDBJ databases">
        <authorList>
            <person name="Cohen D.B."/>
            <person name="Kent A.D."/>
        </authorList>
    </citation>
    <scope>NUCLEOTIDE SEQUENCE</scope>
</reference>
<protein>
    <submittedName>
        <fullName evidence="2">Uncharacterized protein</fullName>
    </submittedName>
</protein>
<proteinExistence type="predicted"/>
<evidence type="ECO:0000313" key="2">
    <source>
        <dbReference type="EMBL" id="SPD00386.1"/>
    </source>
</evidence>
<name>A0A2N9GCT2_FAGSY</name>
<gene>
    <name evidence="2" type="ORF">FSB_LOCUS28268</name>
</gene>
<evidence type="ECO:0000256" key="1">
    <source>
        <dbReference type="SAM" id="MobiDB-lite"/>
    </source>
</evidence>
<organism evidence="2">
    <name type="scientific">Fagus sylvatica</name>
    <name type="common">Beechnut</name>
    <dbReference type="NCBI Taxonomy" id="28930"/>
    <lineage>
        <taxon>Eukaryota</taxon>
        <taxon>Viridiplantae</taxon>
        <taxon>Streptophyta</taxon>
        <taxon>Embryophyta</taxon>
        <taxon>Tracheophyta</taxon>
        <taxon>Spermatophyta</taxon>
        <taxon>Magnoliopsida</taxon>
        <taxon>eudicotyledons</taxon>
        <taxon>Gunneridae</taxon>
        <taxon>Pentapetalae</taxon>
        <taxon>rosids</taxon>
        <taxon>fabids</taxon>
        <taxon>Fagales</taxon>
        <taxon>Fagaceae</taxon>
        <taxon>Fagus</taxon>
    </lineage>
</organism>
<sequence length="99" mass="11682">MNESSQLHNTKIRFEDPEEEETTQCTNNLDESMCDPDVSDKAIDESLCVPDDVSFVDGDDKTSADYYFDSYYHFGKIPFFPFKRYEKFESLITVWFNDF</sequence>
<feature type="region of interest" description="Disordered" evidence="1">
    <location>
        <begin position="1"/>
        <end position="31"/>
    </location>
</feature>
<dbReference type="AlphaFoldDB" id="A0A2N9GCT2"/>